<dbReference type="Proteomes" id="UP000792063">
    <property type="component" value="Unassembled WGS sequence"/>
</dbReference>
<evidence type="ECO:0000259" key="2">
    <source>
        <dbReference type="PROSITE" id="PS51462"/>
    </source>
</evidence>
<dbReference type="Proteomes" id="UP000285624">
    <property type="component" value="Unassembled WGS sequence"/>
</dbReference>
<dbReference type="Proteomes" id="UP000285883">
    <property type="component" value="Unassembled WGS sequence"/>
</dbReference>
<dbReference type="Gene3D" id="3.90.79.10">
    <property type="entry name" value="Nucleoside Triphosphate Pyrophosphohydrolase"/>
    <property type="match status" value="1"/>
</dbReference>
<dbReference type="GO" id="GO:0003735">
    <property type="term" value="F:structural constituent of ribosome"/>
    <property type="evidence" value="ECO:0007669"/>
    <property type="project" value="InterPro"/>
</dbReference>
<dbReference type="PANTHER" id="PTHR13124:SF12">
    <property type="entry name" value="LARGE RIBOSOMAL SUBUNIT PROTEIN ML46"/>
    <property type="match status" value="1"/>
</dbReference>
<evidence type="ECO:0000313" key="8">
    <source>
        <dbReference type="Proteomes" id="UP000285883"/>
    </source>
</evidence>
<reference evidence="7 8" key="2">
    <citation type="submission" date="2018-07" db="EMBL/GenBank/DDBJ databases">
        <title>Genome sequencing of oomycete isolates from Chile give support for New Zealand origin for Phytophthora kernoviae and make available the first Nothophytophthora sp. genome.</title>
        <authorList>
            <person name="Studholme D.J."/>
            <person name="Sanfuentes E."/>
            <person name="Panda P."/>
            <person name="Hill R."/>
            <person name="Sambles C."/>
            <person name="Grant M."/>
            <person name="Williams N.M."/>
            <person name="Mcdougal R.L."/>
        </authorList>
    </citation>
    <scope>NUCLEOTIDE SEQUENCE [LARGE SCALE GENOMIC DNA]</scope>
    <source>
        <strain evidence="5">Chile2</strain>
        <strain evidence="6">Chile4</strain>
    </source>
</reference>
<dbReference type="EMBL" id="JPWV03000260">
    <property type="protein sequence ID" value="KAG2519833.1"/>
    <property type="molecule type" value="Genomic_DNA"/>
</dbReference>
<feature type="region of interest" description="Disordered" evidence="1">
    <location>
        <begin position="304"/>
        <end position="341"/>
    </location>
</feature>
<organism evidence="6 7">
    <name type="scientific">Phytophthora kernoviae</name>
    <dbReference type="NCBI Taxonomy" id="325452"/>
    <lineage>
        <taxon>Eukaryota</taxon>
        <taxon>Sar</taxon>
        <taxon>Stramenopiles</taxon>
        <taxon>Oomycota</taxon>
        <taxon>Peronosporomycetes</taxon>
        <taxon>Peronosporales</taxon>
        <taxon>Peronosporaceae</taxon>
        <taxon>Phytophthora</taxon>
    </lineage>
</organism>
<dbReference type="EMBL" id="MBDN02000326">
    <property type="protein sequence ID" value="RLN76334.1"/>
    <property type="molecule type" value="Genomic_DNA"/>
</dbReference>
<dbReference type="InterPro" id="IPR015797">
    <property type="entry name" value="NUDIX_hydrolase-like_dom_sf"/>
</dbReference>
<evidence type="ECO:0000313" key="6">
    <source>
        <dbReference type="EMBL" id="RLN76334.1"/>
    </source>
</evidence>
<dbReference type="STRING" id="325452.A0A3R7GV70"/>
<evidence type="ECO:0000313" key="3">
    <source>
        <dbReference type="EMBL" id="KAG2519833.1"/>
    </source>
</evidence>
<reference evidence="3" key="3">
    <citation type="submission" date="2020-06" db="EMBL/GenBank/DDBJ databases">
        <authorList>
            <person name="Studholme D.J."/>
        </authorList>
    </citation>
    <scope>NUCLEOTIDE SEQUENCE</scope>
    <source>
        <strain evidence="3">NZFS 2646</strain>
        <strain evidence="4">NZFS 3630</strain>
    </source>
</reference>
<evidence type="ECO:0000256" key="1">
    <source>
        <dbReference type="SAM" id="MobiDB-lite"/>
    </source>
</evidence>
<dbReference type="PANTHER" id="PTHR13124">
    <property type="entry name" value="39S RIBOSOMAL PROTEIN L46, MITOCHONDRIAL PRECURSOR-RELATED"/>
    <property type="match status" value="1"/>
</dbReference>
<dbReference type="InterPro" id="IPR033650">
    <property type="entry name" value="Ribosomal_mL46_NUDIX"/>
</dbReference>
<protein>
    <recommendedName>
        <fullName evidence="2">Nudix hydrolase domain-containing protein</fullName>
    </recommendedName>
</protein>
<name>A0A3R7GV70_9STRA</name>
<proteinExistence type="predicted"/>
<dbReference type="EMBL" id="JPWU03000255">
    <property type="protein sequence ID" value="KAG2521272.1"/>
    <property type="molecule type" value="Genomic_DNA"/>
</dbReference>
<evidence type="ECO:0000313" key="7">
    <source>
        <dbReference type="Proteomes" id="UP000285624"/>
    </source>
</evidence>
<dbReference type="EMBL" id="MAYM02001664">
    <property type="protein sequence ID" value="RLN14048.1"/>
    <property type="molecule type" value="Genomic_DNA"/>
</dbReference>
<dbReference type="Pfam" id="PF00293">
    <property type="entry name" value="NUDIX"/>
    <property type="match status" value="1"/>
</dbReference>
<dbReference type="InterPro" id="IPR040008">
    <property type="entry name" value="Ribosomal_mL46"/>
</dbReference>
<dbReference type="CDD" id="cd04661">
    <property type="entry name" value="NUDIX_MRP_L46"/>
    <property type="match status" value="1"/>
</dbReference>
<gene>
    <name evidence="5" type="ORF">BBI17_007578</name>
    <name evidence="6" type="ORF">BBO99_00007635</name>
    <name evidence="3" type="ORF">JM16_005845</name>
    <name evidence="4" type="ORF">JM18_005977</name>
</gene>
<dbReference type="PROSITE" id="PS51462">
    <property type="entry name" value="NUDIX"/>
    <property type="match status" value="1"/>
</dbReference>
<keyword evidence="7" id="KW-1185">Reference proteome</keyword>
<accession>A0A3R7GV70</accession>
<feature type="compositionally biased region" description="Basic and acidic residues" evidence="1">
    <location>
        <begin position="19"/>
        <end position="41"/>
    </location>
</feature>
<evidence type="ECO:0000313" key="4">
    <source>
        <dbReference type="EMBL" id="KAG2521272.1"/>
    </source>
</evidence>
<reference evidence="3" key="1">
    <citation type="journal article" date="2015" name="Genom Data">
        <title>Genome sequences of six Phytophthora species associated with forests in New Zealand.</title>
        <authorList>
            <person name="Studholme D.J."/>
            <person name="McDougal R.L."/>
            <person name="Sambles C."/>
            <person name="Hansen E."/>
            <person name="Hardy G."/>
            <person name="Grant M."/>
            <person name="Ganley R.J."/>
            <person name="Williams N.M."/>
        </authorList>
    </citation>
    <scope>NUCLEOTIDE SEQUENCE</scope>
    <source>
        <strain evidence="3">NZFS 2646</strain>
        <strain evidence="4">NZFS 3630</strain>
    </source>
</reference>
<dbReference type="GO" id="GO:0005762">
    <property type="term" value="C:mitochondrial large ribosomal subunit"/>
    <property type="evidence" value="ECO:0007669"/>
    <property type="project" value="TreeGrafter"/>
</dbReference>
<feature type="domain" description="Nudix hydrolase" evidence="2">
    <location>
        <begin position="434"/>
        <end position="571"/>
    </location>
</feature>
<dbReference type="SUPFAM" id="SSF55811">
    <property type="entry name" value="Nudix"/>
    <property type="match status" value="1"/>
</dbReference>
<comment type="caution">
    <text evidence="6">The sequence shown here is derived from an EMBL/GenBank/DDBJ whole genome shotgun (WGS) entry which is preliminary data.</text>
</comment>
<dbReference type="InterPro" id="IPR000086">
    <property type="entry name" value="NUDIX_hydrolase_dom"/>
</dbReference>
<feature type="region of interest" description="Disordered" evidence="1">
    <location>
        <begin position="1"/>
        <end position="41"/>
    </location>
</feature>
<dbReference type="AlphaFoldDB" id="A0A3R7GV70"/>
<evidence type="ECO:0000313" key="5">
    <source>
        <dbReference type="EMBL" id="RLN14048.1"/>
    </source>
</evidence>
<dbReference type="Proteomes" id="UP000785171">
    <property type="component" value="Unassembled WGS sequence"/>
</dbReference>
<sequence length="572" mass="65686">MPMDDLYSGLELPKKTKRERAQEAEADDQVEKTKGDQAHVKRQRVEKEPMDLTATVNKLQGYMIVDKKFAKASKLFCQLLGAQLTAETSDLFMKTLTQLIDKKGEIWSGKKEFQTLVETLETKGDVLLSSGDEKWKKKLDTWKFLAITHTQLITDETYQFSKAVKVVKLRFEELVENKDELQQDERAKRLHSELMPLLRTIYSKLGVAWATTVVESVLALGTRHRLLFNEEDRKEVDSWTKAMRDRRSAPAVARSAGSDARPPKCIRPLRPLLSPVMFALRGGLTRAASAPSSVQQRLFASGPKKRITWRQKAKIEERKRNPPPPRQAQRQRGNRTNFLVSPPVEDGKKWRILSAAVLERLPVVQPDLKDWEMDFEVMQHEKALREDQRLEEDFWFMEPGTTHIMPEEAPWPNAKDDPEEIVGAGFHLAPRETEDDATNNRKSLNRALKGRMFLLVKNDQKDAKFQWFFPQGEKQEEEKMRDAALRQVTETVGAEVEVSPVGFAPIGYVKYLHDNDSEFDGTKVFFYKSQLVYGDVELNAGKASDYLWVTRDELAEYLDSEIADYVTKMVPP</sequence>